<protein>
    <submittedName>
        <fullName evidence="4">Carbamoyltransferase</fullName>
    </submittedName>
</protein>
<dbReference type="InterPro" id="IPR003696">
    <property type="entry name" value="Carbtransf_dom"/>
</dbReference>
<evidence type="ECO:0000313" key="5">
    <source>
        <dbReference type="Proteomes" id="UP000332487"/>
    </source>
</evidence>
<name>C7DIW0_MICA2</name>
<dbReference type="Proteomes" id="UP000332487">
    <property type="component" value="Unassembled WGS sequence"/>
</dbReference>
<evidence type="ECO:0000259" key="3">
    <source>
        <dbReference type="Pfam" id="PF16861"/>
    </source>
</evidence>
<dbReference type="GO" id="GO:0016740">
    <property type="term" value="F:transferase activity"/>
    <property type="evidence" value="ECO:0007669"/>
    <property type="project" value="UniProtKB-KW"/>
</dbReference>
<dbReference type="Gene3D" id="3.30.420.40">
    <property type="match status" value="2"/>
</dbReference>
<dbReference type="InterPro" id="IPR051338">
    <property type="entry name" value="NodU/CmcH_Carbamoyltrnsfr"/>
</dbReference>
<dbReference type="PANTHER" id="PTHR34847">
    <property type="entry name" value="NODULATION PROTEIN U"/>
    <property type="match status" value="1"/>
</dbReference>
<dbReference type="Pfam" id="PF02543">
    <property type="entry name" value="Carbam_trans_N"/>
    <property type="match status" value="1"/>
</dbReference>
<dbReference type="InterPro" id="IPR038152">
    <property type="entry name" value="Carbam_trans_C_sf"/>
</dbReference>
<accession>C7DIW0</accession>
<gene>
    <name evidence="4" type="ORF">UNLARM2_0998</name>
</gene>
<dbReference type="PANTHER" id="PTHR34847:SF1">
    <property type="entry name" value="NODULATION PROTEIN U"/>
    <property type="match status" value="1"/>
</dbReference>
<dbReference type="SUPFAM" id="SSF53067">
    <property type="entry name" value="Actin-like ATPase domain"/>
    <property type="match status" value="1"/>
</dbReference>
<proteinExistence type="inferred from homology"/>
<organism evidence="4 5">
    <name type="scientific">Candidatus Micrarchaeum acidiphilum ARMAN-2</name>
    <dbReference type="NCBI Taxonomy" id="425595"/>
    <lineage>
        <taxon>Archaea</taxon>
        <taxon>Candidatus Micrarchaeota</taxon>
        <taxon>Candidatus Micrarchaeia</taxon>
        <taxon>Candidatus Micrarchaeales</taxon>
        <taxon>Candidatus Micrarchaeaceae</taxon>
        <taxon>Candidatus Micrarchaeum</taxon>
    </lineage>
</organism>
<dbReference type="InterPro" id="IPR031730">
    <property type="entry name" value="Carbam_trans_C"/>
</dbReference>
<dbReference type="InterPro" id="IPR043129">
    <property type="entry name" value="ATPase_NBD"/>
</dbReference>
<reference evidence="4 5" key="1">
    <citation type="journal article" date="2009" name="Genome Biol.">
        <title>Community-wide analysis of microbial genome sequence signatures.</title>
        <authorList>
            <person name="Dick G.J."/>
            <person name="Andersson A.F."/>
            <person name="Baker B.J."/>
            <person name="Simmons S.L."/>
            <person name="Thomas B.C."/>
            <person name="Yelton A.P."/>
            <person name="Banfield J.F."/>
        </authorList>
    </citation>
    <scope>NUCLEOTIDE SEQUENCE [LARGE SCALE GENOMIC DNA]</scope>
    <source>
        <strain evidence="4">ARMAN-2</strain>
    </source>
</reference>
<sequence length="596" mass="68263">MQMLRHILSGTSQQTLKIVDLHISVDSMYVLGVWDGHDAGAALIKNDKIVYAANEERFTKRKLEVQFPYHSIEAALKYEGIKPGDVEHVAFSTTELTKTLERIMPMRMKEYYYLFRRRKIPKPRFEDFRHNLKYSMTGIGIVPFSTGLSKYLVARQLKHMGFTNFKLHVVEHHTAHAATAAFTSPFKKALVITVDGLGDGVSATISTFENKKLERHVTISATNSIGVFFEQVTNILGMRELEDEGKIMAMADYSYPFDFEDNKMKNFFIVNGTQIKARYSPVRQFSMLQDISWHIPREQTAFMAQQLLENVLVKMVSNAVDRFGIGDVVFAGGVLSNVKANMKIRNLENVKHWYVFPHMGDGGIALGSAMYANYGLSGSSHYDFGAYLGQGYEDSEIEQILKKDRQLRYQYEPEKEVPGHAADLITEGNYVFWFQGRMEYGPRALGDRSILAQSDSVEVKDRLNMYVKKREWFQPFAPSMLEEEAGRLLEYDDKGIDKYMTMAYKVREGFRDVTKSVVNVDWTCRPQMVGDENPKYRDLIRKVEKKTSYGIVLNTSFNLHGFPIVMSPADAIETMKKTNTKYMFLNGFFVTNRKGV</sequence>
<dbReference type="EMBL" id="GG697241">
    <property type="protein sequence ID" value="EET89884.1"/>
    <property type="molecule type" value="Genomic_DNA"/>
</dbReference>
<dbReference type="CDD" id="cd24100">
    <property type="entry name" value="ASKHA_NBD_MJ1051-like_N"/>
    <property type="match status" value="1"/>
</dbReference>
<dbReference type="Gene3D" id="3.90.870.20">
    <property type="entry name" value="Carbamoyltransferase, C-terminal domain"/>
    <property type="match status" value="1"/>
</dbReference>
<feature type="domain" description="Carbamoyltransferase" evidence="2">
    <location>
        <begin position="31"/>
        <end position="370"/>
    </location>
</feature>
<dbReference type="AlphaFoldDB" id="C7DIW0"/>
<dbReference type="Pfam" id="PF16861">
    <property type="entry name" value="Carbam_trans_C"/>
    <property type="match status" value="1"/>
</dbReference>
<evidence type="ECO:0000256" key="1">
    <source>
        <dbReference type="ARBA" id="ARBA00006129"/>
    </source>
</evidence>
<reference evidence="4 5" key="2">
    <citation type="journal article" date="2010" name="Proc. Natl. Acad. Sci. U.S.A.">
        <title>Enigmatic, ultrasmall, uncultivated Archaea.</title>
        <authorList>
            <person name="Baker B.J."/>
            <person name="Comolli L.R."/>
            <person name="Dick G.J."/>
            <person name="Hauser L.J."/>
            <person name="Hyatt D."/>
            <person name="Dill B.D."/>
            <person name="Land M.L."/>
            <person name="Verberkmoes N.C."/>
            <person name="Hettich R.L."/>
            <person name="Banfield J.F."/>
        </authorList>
    </citation>
    <scope>NUCLEOTIDE SEQUENCE [LARGE SCALE GENOMIC DNA]</scope>
    <source>
        <strain evidence="4">ARMAN-2</strain>
    </source>
</reference>
<feature type="domain" description="Carbamoyltransferase C-terminal" evidence="3">
    <location>
        <begin position="422"/>
        <end position="591"/>
    </location>
</feature>
<keyword evidence="5" id="KW-1185">Reference proteome</keyword>
<evidence type="ECO:0000259" key="2">
    <source>
        <dbReference type="Pfam" id="PF02543"/>
    </source>
</evidence>
<evidence type="ECO:0000313" key="4">
    <source>
        <dbReference type="EMBL" id="EET89884.1"/>
    </source>
</evidence>
<comment type="similarity">
    <text evidence="1">Belongs to the NodU/CmcH family.</text>
</comment>